<evidence type="ECO:0008006" key="3">
    <source>
        <dbReference type="Google" id="ProtNLM"/>
    </source>
</evidence>
<evidence type="ECO:0000313" key="1">
    <source>
        <dbReference type="EMBL" id="OBI34339.1"/>
    </source>
</evidence>
<dbReference type="InterPro" id="IPR024426">
    <property type="entry name" value="DUF2694"/>
</dbReference>
<proteinExistence type="predicted"/>
<gene>
    <name evidence="1" type="ORF">A5710_11970</name>
</gene>
<evidence type="ECO:0000313" key="2">
    <source>
        <dbReference type="Proteomes" id="UP000093943"/>
    </source>
</evidence>
<name>A0A1A2Y8B7_MYCSD</name>
<organism evidence="1 2">
    <name type="scientific">Mycolicibacter sinensis (strain JDM601)</name>
    <name type="common">Mycobacterium sinense</name>
    <dbReference type="NCBI Taxonomy" id="875328"/>
    <lineage>
        <taxon>Bacteria</taxon>
        <taxon>Bacillati</taxon>
        <taxon>Actinomycetota</taxon>
        <taxon>Actinomycetes</taxon>
        <taxon>Mycobacteriales</taxon>
        <taxon>Mycobacteriaceae</taxon>
        <taxon>Mycolicibacter</taxon>
    </lineage>
</organism>
<dbReference type="Pfam" id="PF10904">
    <property type="entry name" value="DUF2694"/>
    <property type="match status" value="1"/>
</dbReference>
<dbReference type="Proteomes" id="UP000093943">
    <property type="component" value="Unassembled WGS sequence"/>
</dbReference>
<protein>
    <recommendedName>
        <fullName evidence="3">DUF2694 domain-containing protein</fullName>
    </recommendedName>
</protein>
<sequence>MTEPNPAFDTTHPSGDVLFRSCRGGYLHSVVLSEAAMSADAHRLAEAIILTADVSFLKAALEIRAEIVTGGHVPSAAVPTNEELRVATERLLNHQLHAGHQAGDGIGR</sequence>
<dbReference type="RefSeq" id="WP_065018832.1">
    <property type="nucleotide sequence ID" value="NZ_LZKG01000005.1"/>
</dbReference>
<accession>A0A1A2Y8B7</accession>
<reference evidence="2" key="1">
    <citation type="submission" date="2016-06" db="EMBL/GenBank/DDBJ databases">
        <authorList>
            <person name="Sutton G."/>
            <person name="Brinkac L."/>
            <person name="Sanka R."/>
            <person name="Adams M."/>
            <person name="Lau E."/>
            <person name="Sam S."/>
            <person name="Sreng N."/>
            <person name="Him V."/>
            <person name="Kerleguer A."/>
            <person name="Cheng S."/>
        </authorList>
    </citation>
    <scope>NUCLEOTIDE SEQUENCE [LARGE SCALE GENOMIC DNA]</scope>
    <source>
        <strain evidence="2">E1876</strain>
    </source>
</reference>
<dbReference type="EMBL" id="LZKG01000005">
    <property type="protein sequence ID" value="OBI34339.1"/>
    <property type="molecule type" value="Genomic_DNA"/>
</dbReference>
<comment type="caution">
    <text evidence="1">The sequence shown here is derived from an EMBL/GenBank/DDBJ whole genome shotgun (WGS) entry which is preliminary data.</text>
</comment>
<dbReference type="AlphaFoldDB" id="A0A1A2Y8B7"/>